<dbReference type="Proteomes" id="UP000649573">
    <property type="component" value="Unassembled WGS sequence"/>
</dbReference>
<evidence type="ECO:0008006" key="3">
    <source>
        <dbReference type="Google" id="ProtNLM"/>
    </source>
</evidence>
<name>A0ABQ2ULV6_9PSEU</name>
<dbReference type="SUPFAM" id="SSF53448">
    <property type="entry name" value="Nucleotide-diphospho-sugar transferases"/>
    <property type="match status" value="1"/>
</dbReference>
<protein>
    <recommendedName>
        <fullName evidence="3">Glycosyl transferase family 2</fullName>
    </recommendedName>
</protein>
<evidence type="ECO:0000313" key="2">
    <source>
        <dbReference type="Proteomes" id="UP000649573"/>
    </source>
</evidence>
<organism evidence="1 2">
    <name type="scientific">Lentzea flava</name>
    <dbReference type="NCBI Taxonomy" id="103732"/>
    <lineage>
        <taxon>Bacteria</taxon>
        <taxon>Bacillati</taxon>
        <taxon>Actinomycetota</taxon>
        <taxon>Actinomycetes</taxon>
        <taxon>Pseudonocardiales</taxon>
        <taxon>Pseudonocardiaceae</taxon>
        <taxon>Lentzea</taxon>
    </lineage>
</organism>
<dbReference type="EMBL" id="BMRE01000014">
    <property type="protein sequence ID" value="GGU40827.1"/>
    <property type="molecule type" value="Genomic_DNA"/>
</dbReference>
<evidence type="ECO:0000313" key="1">
    <source>
        <dbReference type="EMBL" id="GGU40827.1"/>
    </source>
</evidence>
<gene>
    <name evidence="1" type="ORF">GCM10010178_36650</name>
</gene>
<dbReference type="RefSeq" id="WP_189254903.1">
    <property type="nucleotide sequence ID" value="NZ_BMRE01000014.1"/>
</dbReference>
<dbReference type="InterPro" id="IPR029044">
    <property type="entry name" value="Nucleotide-diphossugar_trans"/>
</dbReference>
<comment type="caution">
    <text evidence="1">The sequence shown here is derived from an EMBL/GenBank/DDBJ whole genome shotgun (WGS) entry which is preliminary data.</text>
</comment>
<keyword evidence="2" id="KW-1185">Reference proteome</keyword>
<proteinExistence type="predicted"/>
<reference evidence="2" key="1">
    <citation type="journal article" date="2019" name="Int. J. Syst. Evol. Microbiol.">
        <title>The Global Catalogue of Microorganisms (GCM) 10K type strain sequencing project: providing services to taxonomists for standard genome sequencing and annotation.</title>
        <authorList>
            <consortium name="The Broad Institute Genomics Platform"/>
            <consortium name="The Broad Institute Genome Sequencing Center for Infectious Disease"/>
            <person name="Wu L."/>
            <person name="Ma J."/>
        </authorList>
    </citation>
    <scope>NUCLEOTIDE SEQUENCE [LARGE SCALE GENOMIC DNA]</scope>
    <source>
        <strain evidence="2">JCM 3296</strain>
    </source>
</reference>
<accession>A0ABQ2ULV6</accession>
<sequence>MKLGAAIPVLNEWRFLPAVTGQLLKVVDRVVLLRGTRAQSGAPTTLTPVPPLGPRVEVIEAEWQSEQDTRNAGLDALDDCDWALCLDSDEILLDDDLRELTALCGSGEHAVIRARLLTYWKTIEHRVEPPERLTAPIAIRKGVRFSGTRHPDAEAHLSDIWLRHLSYVRTDAELREKLRLFGHAHQIVPDWYEKVWLGWDADHDLRDLHPTLPPAYGRIVHEPDAELRRVLTEHGVDLEGLA</sequence>